<accession>A0AAE9GA63</accession>
<organism evidence="1 2">
    <name type="scientific">Burkholderia phage Musica</name>
    <dbReference type="NCBI Taxonomy" id="2924903"/>
    <lineage>
        <taxon>Viruses</taxon>
        <taxon>Duplodnaviria</taxon>
        <taxon>Heunggongvirae</taxon>
        <taxon>Uroviricota</taxon>
        <taxon>Caudoviricetes</taxon>
        <taxon>Peduoviridae</taxon>
        <taxon>Kayeltresvirus</taxon>
        <taxon>Kayeltresvirus musica</taxon>
    </lineage>
</organism>
<dbReference type="Proteomes" id="UP000831589">
    <property type="component" value="Segment"/>
</dbReference>
<protein>
    <submittedName>
        <fullName evidence="1">Uncharacterized protein</fullName>
    </submittedName>
</protein>
<dbReference type="EMBL" id="OM638608">
    <property type="protein sequence ID" value="UNY41714.1"/>
    <property type="molecule type" value="Genomic_DNA"/>
</dbReference>
<gene>
    <name evidence="1" type="ORF">CPT_Musica_055</name>
</gene>
<proteinExistence type="predicted"/>
<evidence type="ECO:0000313" key="2">
    <source>
        <dbReference type="Proteomes" id="UP000831589"/>
    </source>
</evidence>
<evidence type="ECO:0000313" key="1">
    <source>
        <dbReference type="EMBL" id="UNY41714.1"/>
    </source>
</evidence>
<sequence length="41" mass="4718">MVRVLLSRRPSVGVYLRHGTFGSCNRMAHLHLRIQSDESTH</sequence>
<name>A0AAE9GA63_9CAUD</name>
<keyword evidence="2" id="KW-1185">Reference proteome</keyword>
<reference evidence="1" key="1">
    <citation type="submission" date="2022-02" db="EMBL/GenBank/DDBJ databases">
        <title>Complete genome sequence of Burkholderia cenocepacia phage Musica.</title>
        <authorList>
            <person name="Le T."/>
            <person name="Yao G."/>
            <person name="Liu M."/>
            <person name="Gonzalez C."/>
        </authorList>
    </citation>
    <scope>NUCLEOTIDE SEQUENCE</scope>
</reference>